<accession>A0A426X3V8</accession>
<gene>
    <name evidence="1" type="ORF">B296_00055389</name>
</gene>
<feature type="non-terminal residue" evidence="1">
    <location>
        <position position="1"/>
    </location>
</feature>
<comment type="caution">
    <text evidence="1">The sequence shown here is derived from an EMBL/GenBank/DDBJ whole genome shotgun (WGS) entry which is preliminary data.</text>
</comment>
<sequence length="67" mass="7073">TTQRLAHCTDIQEVKLTSSVPLNNIYEDVISSTFAGSFSSSSVHEDALSAPNQVFARQPGPGVGHTA</sequence>
<protein>
    <submittedName>
        <fullName evidence="1">Uncharacterized protein</fullName>
    </submittedName>
</protein>
<dbReference type="AlphaFoldDB" id="A0A426X3V8"/>
<organism evidence="1 2">
    <name type="scientific">Ensete ventricosum</name>
    <name type="common">Abyssinian banana</name>
    <name type="synonym">Musa ensete</name>
    <dbReference type="NCBI Taxonomy" id="4639"/>
    <lineage>
        <taxon>Eukaryota</taxon>
        <taxon>Viridiplantae</taxon>
        <taxon>Streptophyta</taxon>
        <taxon>Embryophyta</taxon>
        <taxon>Tracheophyta</taxon>
        <taxon>Spermatophyta</taxon>
        <taxon>Magnoliopsida</taxon>
        <taxon>Liliopsida</taxon>
        <taxon>Zingiberales</taxon>
        <taxon>Musaceae</taxon>
        <taxon>Ensete</taxon>
    </lineage>
</organism>
<dbReference type="EMBL" id="AMZH03027391">
    <property type="protein sequence ID" value="RRT34173.1"/>
    <property type="molecule type" value="Genomic_DNA"/>
</dbReference>
<proteinExistence type="predicted"/>
<name>A0A426X3V8_ENSVE</name>
<evidence type="ECO:0000313" key="1">
    <source>
        <dbReference type="EMBL" id="RRT34173.1"/>
    </source>
</evidence>
<evidence type="ECO:0000313" key="2">
    <source>
        <dbReference type="Proteomes" id="UP000287651"/>
    </source>
</evidence>
<reference evidence="1 2" key="1">
    <citation type="journal article" date="2014" name="Agronomy (Basel)">
        <title>A Draft Genome Sequence for Ensete ventricosum, the Drought-Tolerant Tree Against Hunger.</title>
        <authorList>
            <person name="Harrison J."/>
            <person name="Moore K.A."/>
            <person name="Paszkiewicz K."/>
            <person name="Jones T."/>
            <person name="Grant M."/>
            <person name="Ambacheew D."/>
            <person name="Muzemil S."/>
            <person name="Studholme D.J."/>
        </authorList>
    </citation>
    <scope>NUCLEOTIDE SEQUENCE [LARGE SCALE GENOMIC DNA]</scope>
</reference>
<dbReference type="Proteomes" id="UP000287651">
    <property type="component" value="Unassembled WGS sequence"/>
</dbReference>